<dbReference type="Pfam" id="PF12081">
    <property type="entry name" value="GldM_1st"/>
    <property type="match status" value="1"/>
</dbReference>
<dbReference type="InterPro" id="IPR048405">
    <property type="entry name" value="GldM_Ig-like-1"/>
</dbReference>
<feature type="domain" description="Gliding motility-associated protein GldM N-terminal" evidence="1">
    <location>
        <begin position="32"/>
        <end position="226"/>
    </location>
</feature>
<reference evidence="3" key="1">
    <citation type="submission" date="2018-06" db="EMBL/GenBank/DDBJ databases">
        <authorList>
            <person name="Zhirakovskaya E."/>
        </authorList>
    </citation>
    <scope>NUCLEOTIDE SEQUENCE</scope>
</reference>
<protein>
    <submittedName>
        <fullName evidence="3">Gliding motility-related protein</fullName>
    </submittedName>
</protein>
<name>A0A3B0U5I5_9ZZZZ</name>
<gene>
    <name evidence="3" type="ORF">MNBD_BACTEROID06-1725</name>
</gene>
<proteinExistence type="predicted"/>
<dbReference type="AlphaFoldDB" id="A0A3B0U5I5"/>
<dbReference type="EMBL" id="UOES01000083">
    <property type="protein sequence ID" value="VAW26291.1"/>
    <property type="molecule type" value="Genomic_DNA"/>
</dbReference>
<evidence type="ECO:0000259" key="1">
    <source>
        <dbReference type="Pfam" id="PF12081"/>
    </source>
</evidence>
<accession>A0A3B0U5I5</accession>
<dbReference type="InterPro" id="IPR022720">
    <property type="entry name" value="Motility-assoc_prot_GldM_N"/>
</dbReference>
<feature type="non-terminal residue" evidence="3">
    <location>
        <position position="280"/>
    </location>
</feature>
<dbReference type="Pfam" id="PF21601">
    <property type="entry name" value="GldM_2nd"/>
    <property type="match status" value="1"/>
</dbReference>
<evidence type="ECO:0000259" key="2">
    <source>
        <dbReference type="Pfam" id="PF21601"/>
    </source>
</evidence>
<sequence>MAGGRQTPREKMIGMMYLVLTALLALQVSNAVLDKFIFIDQSLTRMAKDYGDKNAQTISGIEAQVAKRNNLEGDVAILNIAKEVRDKTTEVISKMNDLKKEMAIITGAGDPDGYDDETGVLIGAKDYDKVGTMMMGPQGKGKELKRMLNEYSKFLATKTGEEQAKFPPLGRDAKDIEVAANNPDQKDKNFAQYFFENTPTAAGMATMSYLETEVLNYERVALAILADSVGAGEVSFDKIFPLIRAESNVVAAGAKYKAEMFIAASSSALNPVMYKDGKAL</sequence>
<evidence type="ECO:0000313" key="3">
    <source>
        <dbReference type="EMBL" id="VAW26291.1"/>
    </source>
</evidence>
<feature type="domain" description="Gliding motility-associated protein GldM first immunoglobulin-like" evidence="2">
    <location>
        <begin position="231"/>
        <end position="280"/>
    </location>
</feature>
<organism evidence="3">
    <name type="scientific">hydrothermal vent metagenome</name>
    <dbReference type="NCBI Taxonomy" id="652676"/>
    <lineage>
        <taxon>unclassified sequences</taxon>
        <taxon>metagenomes</taxon>
        <taxon>ecological metagenomes</taxon>
    </lineage>
</organism>